<evidence type="ECO:0000256" key="5">
    <source>
        <dbReference type="ARBA" id="ARBA00022692"/>
    </source>
</evidence>
<dbReference type="GO" id="GO:0006605">
    <property type="term" value="P:protein targeting"/>
    <property type="evidence" value="ECO:0007669"/>
    <property type="project" value="UniProtKB-UniRule"/>
</dbReference>
<dbReference type="HAMAP" id="MF_01464_B">
    <property type="entry name" value="SecF_B"/>
    <property type="match status" value="1"/>
</dbReference>
<evidence type="ECO:0000256" key="1">
    <source>
        <dbReference type="ARBA" id="ARBA00004651"/>
    </source>
</evidence>
<comment type="similarity">
    <text evidence="10">Belongs to the SecD/SecF family. SecF subfamily.</text>
</comment>
<comment type="function">
    <text evidence="10">Part of the Sec protein translocase complex. Interacts with the SecYEG preprotein conducting channel. SecDF uses the proton motive force (PMF) to complete protein translocation after the ATP-dependent function of SecA.</text>
</comment>
<evidence type="ECO:0000256" key="7">
    <source>
        <dbReference type="ARBA" id="ARBA00022989"/>
    </source>
</evidence>
<protein>
    <recommendedName>
        <fullName evidence="10">Protein-export membrane protein SecF</fullName>
    </recommendedName>
</protein>
<dbReference type="PANTHER" id="PTHR30081">
    <property type="entry name" value="PROTEIN-EXPORT MEMBRANE PROTEIN SEC"/>
    <property type="match status" value="1"/>
</dbReference>
<keyword evidence="4" id="KW-0997">Cell inner membrane</keyword>
<dbReference type="AlphaFoldDB" id="A0A0G0GAG9"/>
<feature type="transmembrane region" description="Helical" evidence="10">
    <location>
        <begin position="124"/>
        <end position="143"/>
    </location>
</feature>
<keyword evidence="2 10" id="KW-0813">Transport</keyword>
<dbReference type="InterPro" id="IPR022813">
    <property type="entry name" value="SecD/SecF_arch_bac"/>
</dbReference>
<dbReference type="InterPro" id="IPR005665">
    <property type="entry name" value="SecF_bac"/>
</dbReference>
<keyword evidence="6 10" id="KW-0653">Protein transport</keyword>
<evidence type="ECO:0000256" key="8">
    <source>
        <dbReference type="ARBA" id="ARBA00023010"/>
    </source>
</evidence>
<dbReference type="GO" id="GO:0043952">
    <property type="term" value="P:protein transport by the Sec complex"/>
    <property type="evidence" value="ECO:0007669"/>
    <property type="project" value="UniProtKB-UniRule"/>
</dbReference>
<keyword evidence="3 10" id="KW-1003">Cell membrane</keyword>
<dbReference type="GO" id="GO:0065002">
    <property type="term" value="P:intracellular protein transmembrane transport"/>
    <property type="evidence" value="ECO:0007669"/>
    <property type="project" value="UniProtKB-UniRule"/>
</dbReference>
<evidence type="ECO:0000256" key="9">
    <source>
        <dbReference type="ARBA" id="ARBA00023136"/>
    </source>
</evidence>
<keyword evidence="8 10" id="KW-0811">Translocation</keyword>
<keyword evidence="5 10" id="KW-0812">Transmembrane</keyword>
<comment type="subcellular location">
    <subcellularLocation>
        <location evidence="1 10">Cell membrane</location>
        <topology evidence="1 10">Multi-pass membrane protein</topology>
    </subcellularLocation>
</comment>
<comment type="caution">
    <text evidence="12">The sequence shown here is derived from an EMBL/GenBank/DDBJ whole genome shotgun (WGS) entry which is preliminary data.</text>
</comment>
<keyword evidence="7 10" id="KW-1133">Transmembrane helix</keyword>
<feature type="transmembrane region" description="Helical" evidence="10">
    <location>
        <begin position="263"/>
        <end position="290"/>
    </location>
</feature>
<evidence type="ECO:0000256" key="4">
    <source>
        <dbReference type="ARBA" id="ARBA00022519"/>
    </source>
</evidence>
<gene>
    <name evidence="10" type="primary">secF</name>
    <name evidence="12" type="ORF">US36_C0005G0026</name>
</gene>
<keyword evidence="9 10" id="KW-0472">Membrane</keyword>
<dbReference type="PRINTS" id="PR01755">
    <property type="entry name" value="SECFTRNLCASE"/>
</dbReference>
<evidence type="ECO:0000256" key="6">
    <source>
        <dbReference type="ARBA" id="ARBA00022927"/>
    </source>
</evidence>
<evidence type="ECO:0000313" key="13">
    <source>
        <dbReference type="Proteomes" id="UP000034044"/>
    </source>
</evidence>
<name>A0A0G0GAG9_9BACT</name>
<comment type="subunit">
    <text evidence="10">Forms a complex with SecD. Part of the essential Sec protein translocation apparatus which comprises SecA, SecYEG and auxiliary proteins SecDF. Other proteins may also be involved.</text>
</comment>
<evidence type="ECO:0000256" key="2">
    <source>
        <dbReference type="ARBA" id="ARBA00022448"/>
    </source>
</evidence>
<dbReference type="Proteomes" id="UP000034044">
    <property type="component" value="Unassembled WGS sequence"/>
</dbReference>
<organism evidence="12 13">
    <name type="scientific">Candidatus Wolfebacteria bacterium GW2011_GWC1_37_10</name>
    <dbReference type="NCBI Taxonomy" id="1619010"/>
    <lineage>
        <taxon>Bacteria</taxon>
        <taxon>Candidatus Wolfeibacteriota</taxon>
    </lineage>
</organism>
<evidence type="ECO:0000256" key="3">
    <source>
        <dbReference type="ARBA" id="ARBA00022475"/>
    </source>
</evidence>
<dbReference type="PANTHER" id="PTHR30081:SF8">
    <property type="entry name" value="PROTEIN TRANSLOCASE SUBUNIT SECF"/>
    <property type="match status" value="1"/>
</dbReference>
<evidence type="ECO:0000313" key="12">
    <source>
        <dbReference type="EMBL" id="KKQ23075.1"/>
    </source>
</evidence>
<evidence type="ECO:0000256" key="10">
    <source>
        <dbReference type="HAMAP-Rule" id="MF_01464"/>
    </source>
</evidence>
<feature type="transmembrane region" description="Helical" evidence="10">
    <location>
        <begin position="9"/>
        <end position="30"/>
    </location>
</feature>
<dbReference type="GO" id="GO:0015450">
    <property type="term" value="F:protein-transporting ATPase activity"/>
    <property type="evidence" value="ECO:0007669"/>
    <property type="project" value="InterPro"/>
</dbReference>
<dbReference type="InterPro" id="IPR022645">
    <property type="entry name" value="SecD/SecF_bac"/>
</dbReference>
<dbReference type="InterPro" id="IPR048634">
    <property type="entry name" value="SecD_SecF_C"/>
</dbReference>
<dbReference type="Pfam" id="PF02355">
    <property type="entry name" value="SecD_SecF_C"/>
    <property type="match status" value="1"/>
</dbReference>
<evidence type="ECO:0000259" key="11">
    <source>
        <dbReference type="PROSITE" id="PS50156"/>
    </source>
</evidence>
<feature type="transmembrane region" description="Helical" evidence="10">
    <location>
        <begin position="155"/>
        <end position="177"/>
    </location>
</feature>
<dbReference type="InterPro" id="IPR000731">
    <property type="entry name" value="SSD"/>
</dbReference>
<dbReference type="GO" id="GO:0005886">
    <property type="term" value="C:plasma membrane"/>
    <property type="evidence" value="ECO:0007669"/>
    <property type="project" value="UniProtKB-SubCell"/>
</dbReference>
<feature type="transmembrane region" description="Helical" evidence="10">
    <location>
        <begin position="240"/>
        <end position="257"/>
    </location>
</feature>
<proteinExistence type="inferred from homology"/>
<dbReference type="SUPFAM" id="SSF82866">
    <property type="entry name" value="Multidrug efflux transporter AcrB transmembrane domain"/>
    <property type="match status" value="1"/>
</dbReference>
<feature type="transmembrane region" description="Helical" evidence="10">
    <location>
        <begin position="189"/>
        <end position="208"/>
    </location>
</feature>
<dbReference type="EMBL" id="LBSR01000005">
    <property type="protein sequence ID" value="KKQ23075.1"/>
    <property type="molecule type" value="Genomic_DNA"/>
</dbReference>
<reference evidence="12 13" key="1">
    <citation type="journal article" date="2015" name="Nature">
        <title>rRNA introns, odd ribosomes, and small enigmatic genomes across a large radiation of phyla.</title>
        <authorList>
            <person name="Brown C.T."/>
            <person name="Hug L.A."/>
            <person name="Thomas B.C."/>
            <person name="Sharon I."/>
            <person name="Castelle C.J."/>
            <person name="Singh A."/>
            <person name="Wilkins M.J."/>
            <person name="Williams K.H."/>
            <person name="Banfield J.F."/>
        </authorList>
    </citation>
    <scope>NUCLEOTIDE SEQUENCE [LARGE SCALE GENOMIC DNA]</scope>
</reference>
<dbReference type="PROSITE" id="PS50156">
    <property type="entry name" value="SSD"/>
    <property type="match status" value="1"/>
</dbReference>
<accession>A0A0G0GAG9</accession>
<dbReference type="NCBIfam" id="TIGR00966">
    <property type="entry name" value="transloc_SecF"/>
    <property type="match status" value="1"/>
</dbReference>
<dbReference type="Gene3D" id="1.20.1640.10">
    <property type="entry name" value="Multidrug efflux transporter AcrB transmembrane domain"/>
    <property type="match status" value="1"/>
</dbReference>
<dbReference type="PATRIC" id="fig|1619010.3.peg.226"/>
<sequence>MNIIKYKSIFFAVSGILIIASIVFVSVFGLKSGIDFVGGTLWQIRASGADSRSLADYFENDLNVKNAVIYSESSTQSFLVKLGAISESDHQNYLSGLSKKFGQVEELRYESIGPTIGRELKNKAITAVILVLLGISLYVAYAFRKVSYPIKSWKYGVITLLTLFHDVIISTGLLAYLGWRYGIELDTKFIVALLVIVGFSVHDTIVVFDRIRENLVISANRMDLQSIINSSINQTVARSINTSLTLVLVLLVLFFLGPVSLKYFVLLVMVGTIVGTYSSIFIASPALLIAGKKK</sequence>
<feature type="domain" description="SSD" evidence="11">
    <location>
        <begin position="124"/>
        <end position="289"/>
    </location>
</feature>